<sequence>MADEAGGQHPGVVEHQTVPRTQQGGQIVKMEVTCLSRPAVQSQQAGGVPPVQRGLGDQLRRQVEGKIRGVNKYQSL</sequence>
<reference evidence="2" key="1">
    <citation type="submission" date="2019-08" db="EMBL/GenBank/DDBJ databases">
        <authorList>
            <person name="Kucharzyk K."/>
            <person name="Murdoch R.W."/>
            <person name="Higgins S."/>
            <person name="Loffler F."/>
        </authorList>
    </citation>
    <scope>NUCLEOTIDE SEQUENCE</scope>
</reference>
<gene>
    <name evidence="2" type="ORF">SDC9_162507</name>
</gene>
<organism evidence="2">
    <name type="scientific">bioreactor metagenome</name>
    <dbReference type="NCBI Taxonomy" id="1076179"/>
    <lineage>
        <taxon>unclassified sequences</taxon>
        <taxon>metagenomes</taxon>
        <taxon>ecological metagenomes</taxon>
    </lineage>
</organism>
<feature type="region of interest" description="Disordered" evidence="1">
    <location>
        <begin position="1"/>
        <end position="24"/>
    </location>
</feature>
<evidence type="ECO:0000313" key="2">
    <source>
        <dbReference type="EMBL" id="MPN15178.1"/>
    </source>
</evidence>
<name>A0A645FL89_9ZZZZ</name>
<protein>
    <submittedName>
        <fullName evidence="2">Uncharacterized protein</fullName>
    </submittedName>
</protein>
<evidence type="ECO:0000256" key="1">
    <source>
        <dbReference type="SAM" id="MobiDB-lite"/>
    </source>
</evidence>
<dbReference type="AlphaFoldDB" id="A0A645FL89"/>
<comment type="caution">
    <text evidence="2">The sequence shown here is derived from an EMBL/GenBank/DDBJ whole genome shotgun (WGS) entry which is preliminary data.</text>
</comment>
<proteinExistence type="predicted"/>
<dbReference type="EMBL" id="VSSQ01061888">
    <property type="protein sequence ID" value="MPN15178.1"/>
    <property type="molecule type" value="Genomic_DNA"/>
</dbReference>
<accession>A0A645FL89</accession>